<reference evidence="5" key="1">
    <citation type="submission" date="2022-03" db="EMBL/GenBank/DDBJ databases">
        <authorList>
            <person name="Martin C."/>
        </authorList>
    </citation>
    <scope>NUCLEOTIDE SEQUENCE</scope>
</reference>
<evidence type="ECO:0000313" key="5">
    <source>
        <dbReference type="EMBL" id="CAH1792018.1"/>
    </source>
</evidence>
<dbReference type="PROSITE" id="PS00028">
    <property type="entry name" value="ZINC_FINGER_C2H2_1"/>
    <property type="match status" value="5"/>
</dbReference>
<keyword evidence="1" id="KW-0479">Metal-binding</keyword>
<comment type="caution">
    <text evidence="5">The sequence shown here is derived from an EMBL/GenBank/DDBJ whole genome shotgun (WGS) entry which is preliminary data.</text>
</comment>
<protein>
    <submittedName>
        <fullName evidence="5">Uncharacterized protein</fullName>
    </submittedName>
</protein>
<evidence type="ECO:0000256" key="1">
    <source>
        <dbReference type="ARBA" id="ARBA00022723"/>
    </source>
</evidence>
<feature type="non-terminal residue" evidence="5">
    <location>
        <position position="1"/>
    </location>
</feature>
<dbReference type="Gene3D" id="3.30.160.60">
    <property type="entry name" value="Classic Zinc Finger"/>
    <property type="match status" value="4"/>
</dbReference>
<dbReference type="PROSITE" id="PS50157">
    <property type="entry name" value="ZINC_FINGER_C2H2_2"/>
    <property type="match status" value="5"/>
</dbReference>
<dbReference type="OrthoDB" id="3437960at2759"/>
<evidence type="ECO:0000256" key="4">
    <source>
        <dbReference type="ARBA" id="ARBA00022833"/>
    </source>
</evidence>
<dbReference type="SUPFAM" id="SSF57667">
    <property type="entry name" value="beta-beta-alpha zinc fingers"/>
    <property type="match status" value="3"/>
</dbReference>
<accession>A0A8J1U351</accession>
<evidence type="ECO:0000313" key="6">
    <source>
        <dbReference type="Proteomes" id="UP000749559"/>
    </source>
</evidence>
<dbReference type="Proteomes" id="UP000749559">
    <property type="component" value="Unassembled WGS sequence"/>
</dbReference>
<organism evidence="5 6">
    <name type="scientific">Owenia fusiformis</name>
    <name type="common">Polychaete worm</name>
    <dbReference type="NCBI Taxonomy" id="6347"/>
    <lineage>
        <taxon>Eukaryota</taxon>
        <taxon>Metazoa</taxon>
        <taxon>Spiralia</taxon>
        <taxon>Lophotrochozoa</taxon>
        <taxon>Annelida</taxon>
        <taxon>Polychaeta</taxon>
        <taxon>Sedentaria</taxon>
        <taxon>Canalipalpata</taxon>
        <taxon>Sabellida</taxon>
        <taxon>Oweniida</taxon>
        <taxon>Oweniidae</taxon>
        <taxon>Owenia</taxon>
    </lineage>
</organism>
<dbReference type="Pfam" id="PF23612">
    <property type="entry name" value="zf-C2H2_ZN142"/>
    <property type="match status" value="1"/>
</dbReference>
<dbReference type="FunFam" id="3.30.160.60:FF:000690">
    <property type="entry name" value="Zinc finger protein 354C"/>
    <property type="match status" value="1"/>
</dbReference>
<evidence type="ECO:0000256" key="3">
    <source>
        <dbReference type="ARBA" id="ARBA00022771"/>
    </source>
</evidence>
<dbReference type="PANTHER" id="PTHR24379">
    <property type="entry name" value="KRAB AND ZINC FINGER DOMAIN-CONTAINING"/>
    <property type="match status" value="1"/>
</dbReference>
<dbReference type="PANTHER" id="PTHR24379:SF121">
    <property type="entry name" value="C2H2-TYPE DOMAIN-CONTAINING PROTEIN"/>
    <property type="match status" value="1"/>
</dbReference>
<dbReference type="Pfam" id="PF13913">
    <property type="entry name" value="zf-C2HC_2"/>
    <property type="match status" value="1"/>
</dbReference>
<dbReference type="EMBL" id="CAIIXF020000008">
    <property type="protein sequence ID" value="CAH1792018.1"/>
    <property type="molecule type" value="Genomic_DNA"/>
</dbReference>
<dbReference type="InterPro" id="IPR036236">
    <property type="entry name" value="Znf_C2H2_sf"/>
</dbReference>
<dbReference type="SMART" id="SM00355">
    <property type="entry name" value="ZnF_C2H2"/>
    <property type="match status" value="7"/>
</dbReference>
<dbReference type="FunFam" id="3.30.160.60:FF:000625">
    <property type="entry name" value="Zinc finger protein 536"/>
    <property type="match status" value="1"/>
</dbReference>
<keyword evidence="4" id="KW-0862">Zinc</keyword>
<gene>
    <name evidence="5" type="ORF">OFUS_LOCUS17043</name>
</gene>
<dbReference type="Pfam" id="PF00096">
    <property type="entry name" value="zf-C2H2"/>
    <property type="match status" value="2"/>
</dbReference>
<dbReference type="AlphaFoldDB" id="A0A8J1U351"/>
<dbReference type="InterPro" id="IPR013087">
    <property type="entry name" value="Znf_C2H2_type"/>
</dbReference>
<name>A0A8J1U351_OWEFU</name>
<dbReference type="GO" id="GO:0008270">
    <property type="term" value="F:zinc ion binding"/>
    <property type="evidence" value="ECO:0007669"/>
    <property type="project" value="UniProtKB-KW"/>
</dbReference>
<dbReference type="InterPro" id="IPR057829">
    <property type="entry name" value="Znf_C2H2_ZN142_21/23"/>
</dbReference>
<keyword evidence="6" id="KW-1185">Reference proteome</keyword>
<dbReference type="Pfam" id="PF13465">
    <property type="entry name" value="zf-H2C2_2"/>
    <property type="match status" value="1"/>
</dbReference>
<keyword evidence="2" id="KW-0677">Repeat</keyword>
<evidence type="ECO:0000256" key="2">
    <source>
        <dbReference type="ARBA" id="ARBA00022737"/>
    </source>
</evidence>
<keyword evidence="3" id="KW-0863">Zinc-finger</keyword>
<sequence>PSAPQAYGFQFTLCYKCEVCSKLYSTEEALKIHSQKLHGVKLTDCKTMVKCDSCGLLLVDKQAYKQHIITNQKCADSCTITSSSYYAVQTAVCEYCSDTYHPGDLTKHLRLKHDGYKCYSCGLQCPNKEILTRHYIGNTKCADSCPKYINFHICDKCGKIYSRKCSLEAHIVRNHSDENVPCSICNQTFQSNYHLKMHHKRVHDKKVQCEHCGKSFGMPQDLKEHVRIHTGERPYKCEICDKSFAQGGSLYKHKQSQAHINKQSEFDNANDRQQTYFQY</sequence>
<proteinExistence type="predicted"/>